<comment type="caution">
    <text evidence="3">The sequence shown here is derived from an EMBL/GenBank/DDBJ whole genome shotgun (WGS) entry which is preliminary data.</text>
</comment>
<accession>A0AAE1HSB1</accession>
<feature type="region of interest" description="Disordered" evidence="1">
    <location>
        <begin position="36"/>
        <end position="80"/>
    </location>
</feature>
<keyword evidence="4" id="KW-1185">Reference proteome</keyword>
<name>A0AAE1HSB1_9NEOP</name>
<gene>
    <name evidence="3" type="ORF">KUF71_014736</name>
</gene>
<dbReference type="AlphaFoldDB" id="A0AAE1HSB1"/>
<evidence type="ECO:0000313" key="4">
    <source>
        <dbReference type="Proteomes" id="UP001219518"/>
    </source>
</evidence>
<reference evidence="3" key="1">
    <citation type="submission" date="2021-07" db="EMBL/GenBank/DDBJ databases">
        <authorList>
            <person name="Catto M.A."/>
            <person name="Jacobson A."/>
            <person name="Kennedy G."/>
            <person name="Labadie P."/>
            <person name="Hunt B.G."/>
            <person name="Srinivasan R."/>
        </authorList>
    </citation>
    <scope>NUCLEOTIDE SEQUENCE</scope>
    <source>
        <strain evidence="3">PL_HMW_Pooled</strain>
        <tissue evidence="3">Head</tissue>
    </source>
</reference>
<dbReference type="EMBL" id="JAHWGI010001262">
    <property type="protein sequence ID" value="KAK3926519.1"/>
    <property type="molecule type" value="Genomic_DNA"/>
</dbReference>
<evidence type="ECO:0000256" key="2">
    <source>
        <dbReference type="SAM" id="SignalP"/>
    </source>
</evidence>
<evidence type="ECO:0000313" key="3">
    <source>
        <dbReference type="EMBL" id="KAK3926519.1"/>
    </source>
</evidence>
<keyword evidence="2" id="KW-0732">Signal</keyword>
<protein>
    <submittedName>
        <fullName evidence="3">Global transcription regulator sge1</fullName>
    </submittedName>
</protein>
<sequence>MTTALRSRSSSGSVASCALGLLAWCAVATQAQLTSSSSPTQPQLQQPQLQQPQMPQPQLQQPQMPQPQLQQPQMQQPQPQLQLIPQLQPQLATPYSPQNSVLLQCRQTVPSTDQDIMELQREVLPVSQAGQMQPSYPLQPQGAAALMATLFPSRAFDPVFQNSLMLTVNQCLSQPATLSQLAAAPALGLSQGLSLFNSAARGLAQLNPVNYVNYVPLAGR</sequence>
<feature type="compositionally biased region" description="Low complexity" evidence="1">
    <location>
        <begin position="41"/>
        <end position="80"/>
    </location>
</feature>
<dbReference type="Proteomes" id="UP001219518">
    <property type="component" value="Unassembled WGS sequence"/>
</dbReference>
<feature type="signal peptide" evidence="2">
    <location>
        <begin position="1"/>
        <end position="31"/>
    </location>
</feature>
<reference evidence="3" key="2">
    <citation type="journal article" date="2023" name="BMC Genomics">
        <title>Pest status, molecular evolution, and epigenetic factors derived from the genome assembly of Frankliniella fusca, a thysanopteran phytovirus vector.</title>
        <authorList>
            <person name="Catto M.A."/>
            <person name="Labadie P.E."/>
            <person name="Jacobson A.L."/>
            <person name="Kennedy G.G."/>
            <person name="Srinivasan R."/>
            <person name="Hunt B.G."/>
        </authorList>
    </citation>
    <scope>NUCLEOTIDE SEQUENCE</scope>
    <source>
        <strain evidence="3">PL_HMW_Pooled</strain>
    </source>
</reference>
<organism evidence="3 4">
    <name type="scientific">Frankliniella fusca</name>
    <dbReference type="NCBI Taxonomy" id="407009"/>
    <lineage>
        <taxon>Eukaryota</taxon>
        <taxon>Metazoa</taxon>
        <taxon>Ecdysozoa</taxon>
        <taxon>Arthropoda</taxon>
        <taxon>Hexapoda</taxon>
        <taxon>Insecta</taxon>
        <taxon>Pterygota</taxon>
        <taxon>Neoptera</taxon>
        <taxon>Paraneoptera</taxon>
        <taxon>Thysanoptera</taxon>
        <taxon>Terebrantia</taxon>
        <taxon>Thripoidea</taxon>
        <taxon>Thripidae</taxon>
        <taxon>Frankliniella</taxon>
    </lineage>
</organism>
<proteinExistence type="predicted"/>
<evidence type="ECO:0000256" key="1">
    <source>
        <dbReference type="SAM" id="MobiDB-lite"/>
    </source>
</evidence>
<feature type="chain" id="PRO_5042007684" evidence="2">
    <location>
        <begin position="32"/>
        <end position="220"/>
    </location>
</feature>